<evidence type="ECO:0000313" key="3">
    <source>
        <dbReference type="Proteomes" id="UP001314169"/>
    </source>
</evidence>
<evidence type="ECO:0000313" key="2">
    <source>
        <dbReference type="EMBL" id="CAK6435327.1"/>
    </source>
</evidence>
<accession>A0ABN9ZGQ2</accession>
<sequence>MNLFTVFKKLNRCLCFYGSFLSLDEVAFVCQPHADLALKGAVGEGPSLSRAEQGQEGGQAGAAAASRLPGKMLFRPVPGRQVSATGETWTVPDLRRHHQAPWIRDFPESEPEAPPTCCFRVGV</sequence>
<dbReference type="EMBL" id="OY882869">
    <property type="protein sequence ID" value="CAK6435327.1"/>
    <property type="molecule type" value="Genomic_DNA"/>
</dbReference>
<name>A0ABN9ZGQ2_PIPNA</name>
<proteinExistence type="predicted"/>
<evidence type="ECO:0000256" key="1">
    <source>
        <dbReference type="SAM" id="MobiDB-lite"/>
    </source>
</evidence>
<gene>
    <name evidence="2" type="ORF">MPIPNATIZW_LOCUS3633</name>
</gene>
<feature type="region of interest" description="Disordered" evidence="1">
    <location>
        <begin position="44"/>
        <end position="64"/>
    </location>
</feature>
<reference evidence="2" key="1">
    <citation type="submission" date="2023-12" db="EMBL/GenBank/DDBJ databases">
        <authorList>
            <person name="Brown T."/>
        </authorList>
    </citation>
    <scope>NUCLEOTIDE SEQUENCE</scope>
</reference>
<keyword evidence="3" id="KW-1185">Reference proteome</keyword>
<dbReference type="Proteomes" id="UP001314169">
    <property type="component" value="Chromosome 12"/>
</dbReference>
<protein>
    <submittedName>
        <fullName evidence="2">Uncharacterized protein</fullName>
    </submittedName>
</protein>
<organism evidence="2 3">
    <name type="scientific">Pipistrellus nathusii</name>
    <name type="common">Nathusius' pipistrelle</name>
    <dbReference type="NCBI Taxonomy" id="59473"/>
    <lineage>
        <taxon>Eukaryota</taxon>
        <taxon>Metazoa</taxon>
        <taxon>Chordata</taxon>
        <taxon>Craniata</taxon>
        <taxon>Vertebrata</taxon>
        <taxon>Euteleostomi</taxon>
        <taxon>Mammalia</taxon>
        <taxon>Eutheria</taxon>
        <taxon>Laurasiatheria</taxon>
        <taxon>Chiroptera</taxon>
        <taxon>Yangochiroptera</taxon>
        <taxon>Vespertilionidae</taxon>
        <taxon>Pipistrellus</taxon>
    </lineage>
</organism>